<dbReference type="PRINTS" id="PR00455">
    <property type="entry name" value="HTHTETR"/>
</dbReference>
<dbReference type="Proteomes" id="UP000580654">
    <property type="component" value="Unassembled WGS sequence"/>
</dbReference>
<comment type="caution">
    <text evidence="7">The sequence shown here is derived from an EMBL/GenBank/DDBJ whole genome shotgun (WGS) entry which is preliminary data.</text>
</comment>
<evidence type="ECO:0000256" key="4">
    <source>
        <dbReference type="PROSITE-ProRule" id="PRU00335"/>
    </source>
</evidence>
<keyword evidence="2 4" id="KW-0238">DNA-binding</keyword>
<accession>A0A840Y6P6</accession>
<evidence type="ECO:0000259" key="6">
    <source>
        <dbReference type="PROSITE" id="PS50977"/>
    </source>
</evidence>
<feature type="compositionally biased region" description="Basic residues" evidence="5">
    <location>
        <begin position="1"/>
        <end position="11"/>
    </location>
</feature>
<dbReference type="SUPFAM" id="SSF46689">
    <property type="entry name" value="Homeodomain-like"/>
    <property type="match status" value="1"/>
</dbReference>
<dbReference type="AlphaFoldDB" id="A0A840Y6P6"/>
<dbReference type="InterPro" id="IPR036271">
    <property type="entry name" value="Tet_transcr_reg_TetR-rel_C_sf"/>
</dbReference>
<evidence type="ECO:0000256" key="2">
    <source>
        <dbReference type="ARBA" id="ARBA00023125"/>
    </source>
</evidence>
<dbReference type="GO" id="GO:0000976">
    <property type="term" value="F:transcription cis-regulatory region binding"/>
    <property type="evidence" value="ECO:0007669"/>
    <property type="project" value="TreeGrafter"/>
</dbReference>
<dbReference type="PANTHER" id="PTHR30055">
    <property type="entry name" value="HTH-TYPE TRANSCRIPTIONAL REGULATOR RUTR"/>
    <property type="match status" value="1"/>
</dbReference>
<dbReference type="Gene3D" id="1.10.357.10">
    <property type="entry name" value="Tetracycline Repressor, domain 2"/>
    <property type="match status" value="1"/>
</dbReference>
<sequence length="224" mass="25161">MSAPPRRRIGRRPADPEGVPTQDAILAVAEEVFAEHGYVAASLREIAERADVTQALIIYYFGSKQGLFETLFKRRGLEVSRERQALLDALLARPEPPDARELITAYLTPQFALRERGAQAMAFVRMQARLHHEPDELSLRLRREVYDASTRNYIAALQRAVPGLDAADAHWRMIFAVGTYLYMLSGFDRLAEVSEGRYTTEDIGEVVRRLTDFLVGGITAPSGR</sequence>
<evidence type="ECO:0000313" key="8">
    <source>
        <dbReference type="Proteomes" id="UP000580654"/>
    </source>
</evidence>
<dbReference type="InterPro" id="IPR050109">
    <property type="entry name" value="HTH-type_TetR-like_transc_reg"/>
</dbReference>
<dbReference type="InterPro" id="IPR001647">
    <property type="entry name" value="HTH_TetR"/>
</dbReference>
<dbReference type="InterPro" id="IPR041586">
    <property type="entry name" value="PsrA_TetR_C"/>
</dbReference>
<feature type="domain" description="HTH tetR-type" evidence="6">
    <location>
        <begin position="19"/>
        <end position="79"/>
    </location>
</feature>
<evidence type="ECO:0000256" key="5">
    <source>
        <dbReference type="SAM" id="MobiDB-lite"/>
    </source>
</evidence>
<protein>
    <submittedName>
        <fullName evidence="7">AcrR family transcriptional regulator</fullName>
    </submittedName>
</protein>
<organism evidence="7 8">
    <name type="scientific">Muricoccus pecuniae</name>
    <dbReference type="NCBI Taxonomy" id="693023"/>
    <lineage>
        <taxon>Bacteria</taxon>
        <taxon>Pseudomonadati</taxon>
        <taxon>Pseudomonadota</taxon>
        <taxon>Alphaproteobacteria</taxon>
        <taxon>Acetobacterales</taxon>
        <taxon>Roseomonadaceae</taxon>
        <taxon>Muricoccus</taxon>
    </lineage>
</organism>
<name>A0A840Y6P6_9PROT</name>
<keyword evidence="8" id="KW-1185">Reference proteome</keyword>
<dbReference type="Pfam" id="PF17939">
    <property type="entry name" value="TetR_C_30"/>
    <property type="match status" value="1"/>
</dbReference>
<proteinExistence type="predicted"/>
<dbReference type="EMBL" id="JACIJD010000001">
    <property type="protein sequence ID" value="MBB5692037.1"/>
    <property type="molecule type" value="Genomic_DNA"/>
</dbReference>
<evidence type="ECO:0000256" key="1">
    <source>
        <dbReference type="ARBA" id="ARBA00023015"/>
    </source>
</evidence>
<reference evidence="7 8" key="1">
    <citation type="submission" date="2020-08" db="EMBL/GenBank/DDBJ databases">
        <title>Genomic Encyclopedia of Type Strains, Phase IV (KMG-IV): sequencing the most valuable type-strain genomes for metagenomic binning, comparative biology and taxonomic classification.</title>
        <authorList>
            <person name="Goeker M."/>
        </authorList>
    </citation>
    <scope>NUCLEOTIDE SEQUENCE [LARGE SCALE GENOMIC DNA]</scope>
    <source>
        <strain evidence="7 8">DSM 25622</strain>
    </source>
</reference>
<dbReference type="GO" id="GO:0003700">
    <property type="term" value="F:DNA-binding transcription factor activity"/>
    <property type="evidence" value="ECO:0007669"/>
    <property type="project" value="TreeGrafter"/>
</dbReference>
<evidence type="ECO:0000256" key="3">
    <source>
        <dbReference type="ARBA" id="ARBA00023163"/>
    </source>
</evidence>
<feature type="region of interest" description="Disordered" evidence="5">
    <location>
        <begin position="1"/>
        <end position="20"/>
    </location>
</feature>
<dbReference type="InterPro" id="IPR009057">
    <property type="entry name" value="Homeodomain-like_sf"/>
</dbReference>
<dbReference type="RefSeq" id="WP_184512631.1">
    <property type="nucleotide sequence ID" value="NZ_JACIJD010000001.1"/>
</dbReference>
<keyword evidence="3" id="KW-0804">Transcription</keyword>
<dbReference type="PANTHER" id="PTHR30055:SF234">
    <property type="entry name" value="HTH-TYPE TRANSCRIPTIONAL REGULATOR BETI"/>
    <property type="match status" value="1"/>
</dbReference>
<dbReference type="PROSITE" id="PS50977">
    <property type="entry name" value="HTH_TETR_2"/>
    <property type="match status" value="1"/>
</dbReference>
<evidence type="ECO:0000313" key="7">
    <source>
        <dbReference type="EMBL" id="MBB5692037.1"/>
    </source>
</evidence>
<dbReference type="Pfam" id="PF00440">
    <property type="entry name" value="TetR_N"/>
    <property type="match status" value="1"/>
</dbReference>
<gene>
    <name evidence="7" type="ORF">FHS87_000048</name>
</gene>
<feature type="DNA-binding region" description="H-T-H motif" evidence="4">
    <location>
        <begin position="42"/>
        <end position="61"/>
    </location>
</feature>
<keyword evidence="1" id="KW-0805">Transcription regulation</keyword>
<dbReference type="SUPFAM" id="SSF48498">
    <property type="entry name" value="Tetracyclin repressor-like, C-terminal domain"/>
    <property type="match status" value="1"/>
</dbReference>